<keyword evidence="4" id="KW-1185">Reference proteome</keyword>
<dbReference type="EMBL" id="CP017830">
    <property type="protein sequence ID" value="AOZ94990.1"/>
    <property type="molecule type" value="Genomic_DNA"/>
</dbReference>
<dbReference type="SUPFAM" id="SSF51230">
    <property type="entry name" value="Single hybrid motif"/>
    <property type="match status" value="1"/>
</dbReference>
<dbReference type="AlphaFoldDB" id="A0A1D9NXJ8"/>
<evidence type="ECO:0000313" key="3">
    <source>
        <dbReference type="EMBL" id="AOZ94990.1"/>
    </source>
</evidence>
<accession>A0A1D9NXJ8</accession>
<sequence length="140" mass="15632">MSNSLLEYGELFKDLGLTELSVEDGDFKLCLKRKVQVDPCERQMNLKVVDSVEKTADLMKPEKKSGDKVKAPLLGIFYGKVGEKEALKVGDKIKKGDVLCTIEAMKMMNEVKASKDGTIIEVLAKEGDLVEYNQDLFIIE</sequence>
<evidence type="ECO:0000313" key="4">
    <source>
        <dbReference type="Proteomes" id="UP000179284"/>
    </source>
</evidence>
<dbReference type="InterPro" id="IPR000089">
    <property type="entry name" value="Biotin_lipoyl"/>
</dbReference>
<keyword evidence="1" id="KW-0092">Biotin</keyword>
<organism evidence="3 4">
    <name type="scientific">Butyrivibrio hungatei</name>
    <dbReference type="NCBI Taxonomy" id="185008"/>
    <lineage>
        <taxon>Bacteria</taxon>
        <taxon>Bacillati</taxon>
        <taxon>Bacillota</taxon>
        <taxon>Clostridia</taxon>
        <taxon>Lachnospirales</taxon>
        <taxon>Lachnospiraceae</taxon>
        <taxon>Butyrivibrio</taxon>
    </lineage>
</organism>
<dbReference type="PROSITE" id="PS50968">
    <property type="entry name" value="BIOTINYL_LIPOYL"/>
    <property type="match status" value="1"/>
</dbReference>
<dbReference type="PANTHER" id="PTHR45266">
    <property type="entry name" value="OXALOACETATE DECARBOXYLASE ALPHA CHAIN"/>
    <property type="match status" value="1"/>
</dbReference>
<dbReference type="RefSeq" id="WP_083385575.1">
    <property type="nucleotide sequence ID" value="NZ_CP017830.1"/>
</dbReference>
<protein>
    <submittedName>
        <fullName evidence="3">Acetyl-CoA carboxylase biotin carboxyl carrier protein AccB</fullName>
    </submittedName>
</protein>
<dbReference type="Gene3D" id="2.40.50.100">
    <property type="match status" value="1"/>
</dbReference>
<dbReference type="InterPro" id="IPR011053">
    <property type="entry name" value="Single_hybrid_motif"/>
</dbReference>
<proteinExistence type="predicted"/>
<dbReference type="PANTHER" id="PTHR45266:SF3">
    <property type="entry name" value="OXALOACETATE DECARBOXYLASE ALPHA CHAIN"/>
    <property type="match status" value="1"/>
</dbReference>
<reference evidence="4" key="1">
    <citation type="submission" date="2016-10" db="EMBL/GenBank/DDBJ databases">
        <title>The complete genome sequence of the rumen bacterium Butyrivibrio hungatei MB2003.</title>
        <authorList>
            <person name="Palevich N."/>
            <person name="Kelly W.J."/>
            <person name="Leahy S.C."/>
            <person name="Altermann E."/>
            <person name="Rakonjac J."/>
            <person name="Attwood G.T."/>
        </authorList>
    </citation>
    <scope>NUCLEOTIDE SEQUENCE [LARGE SCALE GENOMIC DNA]</scope>
    <source>
        <strain evidence="4">MB2003</strain>
    </source>
</reference>
<evidence type="ECO:0000256" key="1">
    <source>
        <dbReference type="ARBA" id="ARBA00023267"/>
    </source>
</evidence>
<name>A0A1D9NXJ8_9FIRM</name>
<gene>
    <name evidence="3" type="ORF">bhn_III042</name>
</gene>
<evidence type="ECO:0000259" key="2">
    <source>
        <dbReference type="PROSITE" id="PS50968"/>
    </source>
</evidence>
<dbReference type="KEGG" id="bhu:bhn_III042"/>
<dbReference type="InterPro" id="IPR001882">
    <property type="entry name" value="Biotin_BS"/>
</dbReference>
<dbReference type="Pfam" id="PF00364">
    <property type="entry name" value="Biotin_lipoyl"/>
    <property type="match status" value="1"/>
</dbReference>
<dbReference type="OrthoDB" id="9811735at2"/>
<dbReference type="PROSITE" id="PS00188">
    <property type="entry name" value="BIOTIN"/>
    <property type="match status" value="1"/>
</dbReference>
<feature type="domain" description="Lipoyl-binding" evidence="2">
    <location>
        <begin position="66"/>
        <end position="140"/>
    </location>
</feature>
<dbReference type="Proteomes" id="UP000179284">
    <property type="component" value="Chromosome II"/>
</dbReference>
<dbReference type="InterPro" id="IPR050709">
    <property type="entry name" value="Biotin_Carboxyl_Carrier/Decarb"/>
</dbReference>
<dbReference type="CDD" id="cd06850">
    <property type="entry name" value="biotinyl_domain"/>
    <property type="match status" value="1"/>
</dbReference>